<organism evidence="4">
    <name type="scientific">uncultured Nocardioidaceae bacterium</name>
    <dbReference type="NCBI Taxonomy" id="253824"/>
    <lineage>
        <taxon>Bacteria</taxon>
        <taxon>Bacillati</taxon>
        <taxon>Actinomycetota</taxon>
        <taxon>Actinomycetes</taxon>
        <taxon>Propionibacteriales</taxon>
        <taxon>Nocardioidaceae</taxon>
        <taxon>environmental samples</taxon>
    </lineage>
</organism>
<evidence type="ECO:0000256" key="3">
    <source>
        <dbReference type="SAM" id="Phobius"/>
    </source>
</evidence>
<dbReference type="Gene3D" id="3.40.710.10">
    <property type="entry name" value="DD-peptidase/beta-lactamase superfamily"/>
    <property type="match status" value="1"/>
</dbReference>
<keyword evidence="4" id="KW-0121">Carboxypeptidase</keyword>
<dbReference type="GO" id="GO:0000270">
    <property type="term" value="P:peptidoglycan metabolic process"/>
    <property type="evidence" value="ECO:0007669"/>
    <property type="project" value="TreeGrafter"/>
</dbReference>
<evidence type="ECO:0000256" key="1">
    <source>
        <dbReference type="ARBA" id="ARBA00006096"/>
    </source>
</evidence>
<evidence type="ECO:0000256" key="2">
    <source>
        <dbReference type="ARBA" id="ARBA00022801"/>
    </source>
</evidence>
<dbReference type="NCBIfam" id="TIGR00666">
    <property type="entry name" value="PBP4"/>
    <property type="match status" value="1"/>
</dbReference>
<reference evidence="4" key="1">
    <citation type="submission" date="2020-02" db="EMBL/GenBank/DDBJ databases">
        <authorList>
            <person name="Meier V. D."/>
        </authorList>
    </citation>
    <scope>NUCLEOTIDE SEQUENCE</scope>
    <source>
        <strain evidence="4">AVDCRST_MAG46</strain>
    </source>
</reference>
<dbReference type="InterPro" id="IPR000667">
    <property type="entry name" value="Peptidase_S13"/>
</dbReference>
<dbReference type="EMBL" id="CADCUD010000061">
    <property type="protein sequence ID" value="CAA9322183.1"/>
    <property type="molecule type" value="Genomic_DNA"/>
</dbReference>
<dbReference type="InterPro" id="IPR012338">
    <property type="entry name" value="Beta-lactam/transpept-like"/>
</dbReference>
<name>A0A6J4L4P0_9ACTN</name>
<dbReference type="Pfam" id="PF02113">
    <property type="entry name" value="Peptidase_S13"/>
    <property type="match status" value="2"/>
</dbReference>
<keyword evidence="3" id="KW-1133">Transmembrane helix</keyword>
<dbReference type="Gene3D" id="3.50.80.20">
    <property type="entry name" value="D-Ala-D-Ala carboxypeptidase C, peptidase S13"/>
    <property type="match status" value="1"/>
</dbReference>
<accession>A0A6J4L4P0</accession>
<keyword evidence="3" id="KW-0472">Membrane</keyword>
<dbReference type="EC" id="3.4.16.4" evidence="4"/>
<dbReference type="PRINTS" id="PR00922">
    <property type="entry name" value="DADACBPTASE3"/>
</dbReference>
<evidence type="ECO:0000313" key="4">
    <source>
        <dbReference type="EMBL" id="CAA9322183.1"/>
    </source>
</evidence>
<proteinExistence type="inferred from homology"/>
<dbReference type="SUPFAM" id="SSF56601">
    <property type="entry name" value="beta-lactamase/transpeptidase-like"/>
    <property type="match status" value="1"/>
</dbReference>
<keyword evidence="4" id="KW-0645">Protease</keyword>
<keyword evidence="3" id="KW-0812">Transmembrane</keyword>
<dbReference type="PANTHER" id="PTHR30023">
    <property type="entry name" value="D-ALANYL-D-ALANINE CARBOXYPEPTIDASE"/>
    <property type="match status" value="1"/>
</dbReference>
<comment type="similarity">
    <text evidence="1">Belongs to the peptidase S13 family.</text>
</comment>
<dbReference type="GO" id="GO:0006508">
    <property type="term" value="P:proteolysis"/>
    <property type="evidence" value="ECO:0007669"/>
    <property type="project" value="InterPro"/>
</dbReference>
<gene>
    <name evidence="4" type="ORF">AVDCRST_MAG46-895</name>
</gene>
<dbReference type="GO" id="GO:0009002">
    <property type="term" value="F:serine-type D-Ala-D-Ala carboxypeptidase activity"/>
    <property type="evidence" value="ECO:0007669"/>
    <property type="project" value="UniProtKB-EC"/>
</dbReference>
<feature type="transmembrane region" description="Helical" evidence="3">
    <location>
        <begin position="16"/>
        <end position="34"/>
    </location>
</feature>
<protein>
    <submittedName>
        <fullName evidence="4">D-alanyl-D-alanine carboxypeptidase</fullName>
        <ecNumber evidence="4">3.4.16.4</ecNumber>
    </submittedName>
</protein>
<sequence length="485" mass="50030">MPEGDPPHSPSWPRRTWVLLLVVALLAGTGGVLWERGVLDELFAEDEQPVSALDAPAPAGLELPAARTSQEVLDEPSGAAVSAADVRARLLPLMRERRFGARIGVAVHDLTHDRPVLEVGGGSYMPASTVKLLTAAAALELLGPAHRFETTVIAKGRLGGAGSRRPPRLTLVGGGDPMLASKALPGDYPQPATLRSLVTRTAAALQEAGVRRVRVGYDDSLFKGPAVSPAWEPDYVPGVTSPVSALSVDEGVDPDTFVRSTDPAALAAGLFADGLRARGIRVATVPDTSPAAGGREIASVQSPPLERVVGHVLRLSDNEGAEMLLRHVGIAAGTGASFTGGAAGARTALRPLGVSWAGVRLLDGSGLARGNRLPLHALVALLRLGADDDRADLRAVLGGLPVAGFDGTLANRYLAEATSDALGLVRAKTGTLTGTHALAGTVVDADGVLLGFVAVANGVKERNTLFARDQLDRITAALAGCGCRR</sequence>
<dbReference type="AlphaFoldDB" id="A0A6J4L4P0"/>
<dbReference type="PANTHER" id="PTHR30023:SF0">
    <property type="entry name" value="PENICILLIN-SENSITIVE CARBOXYPEPTIDASE A"/>
    <property type="match status" value="1"/>
</dbReference>
<keyword evidence="2 4" id="KW-0378">Hydrolase</keyword>